<dbReference type="GO" id="GO:0000147">
    <property type="term" value="P:actin cortical patch assembly"/>
    <property type="evidence" value="ECO:0007669"/>
    <property type="project" value="TreeGrafter"/>
</dbReference>
<dbReference type="Proteomes" id="UP000298030">
    <property type="component" value="Unassembled WGS sequence"/>
</dbReference>
<sequence length="630" mass="71372">MPPLIPQNAPSLAMEDHLGIVYVIETAQQFWSELEDILKDINEEQPTLDKLDSTLRRFLNLCATYHEQYLQSPLQLEHAINMILDSELFQFHSERMCDIVVDDARKTTDPHLLFIHFNTLYFHGHRRVEAFRNHKRWQPITPILMDHILVEIDPDVEDTFFGGAGSRNSIVFHGNVPVPIEVKLRSLAVKLLYEVCKVQKLSAQDLRIFDDDFIDYLFDLVEQTRYMQDETFNYSVVKLIVGLNEQFMVAGLNDTNSKQPEEPNNRVVRVLMRRLGMSQTFGENMIFMLNRARHTAEDLCMQLLILKLLYVLFTTKGMSEYFYTNDLCVLVDVFVRELADLGDEHESLRHTYLRVLHPLLTKTQLRDVPYKRGQIMVQLESLIGNSRIHDVNPTTKRLVERCLSGDWCIQLKATQRSPTLSGTTGSPTTSEFSIHSPPSTFTPPSIAHSVDSSILKLKNMKFSKSVENLGYRPDHSNAPPIPRSPLDQAQTRHSNGSTTSLTSLPSTKVRPPVPQRKSSNSVSETPAARVHSASTSSSSRSSSQTSLVAEPVERVVNFLSVKASRPTHASTSSLPNHRVDDPAQSQPRRRPPPPAPPKRRKPPAIPILGSNKVTMHTIRSSEPSPLSRVI</sequence>
<gene>
    <name evidence="3" type="ORF">FA13DRAFT_1160582</name>
</gene>
<dbReference type="GO" id="GO:0006897">
    <property type="term" value="P:endocytosis"/>
    <property type="evidence" value="ECO:0007669"/>
    <property type="project" value="TreeGrafter"/>
</dbReference>
<dbReference type="InterPro" id="IPR030125">
    <property type="entry name" value="SPIN90/Ldb17"/>
</dbReference>
<evidence type="ECO:0000313" key="4">
    <source>
        <dbReference type="Proteomes" id="UP000298030"/>
    </source>
</evidence>
<dbReference type="AlphaFoldDB" id="A0A4Y7SWC6"/>
<dbReference type="STRING" id="71717.A0A4Y7SWC6"/>
<evidence type="ECO:0000259" key="2">
    <source>
        <dbReference type="Pfam" id="PF09431"/>
    </source>
</evidence>
<dbReference type="OrthoDB" id="445362at2759"/>
<dbReference type="GO" id="GO:0030479">
    <property type="term" value="C:actin cortical patch"/>
    <property type="evidence" value="ECO:0007669"/>
    <property type="project" value="TreeGrafter"/>
</dbReference>
<feature type="compositionally biased region" description="Low complexity" evidence="1">
    <location>
        <begin position="497"/>
        <end position="507"/>
    </location>
</feature>
<feature type="region of interest" description="Disordered" evidence="1">
    <location>
        <begin position="563"/>
        <end position="630"/>
    </location>
</feature>
<feature type="region of interest" description="Disordered" evidence="1">
    <location>
        <begin position="468"/>
        <end position="548"/>
    </location>
</feature>
<feature type="domain" description="SPIN90/Ldb17 leucine-rich" evidence="2">
    <location>
        <begin position="229"/>
        <end position="375"/>
    </location>
</feature>
<dbReference type="Pfam" id="PF09431">
    <property type="entry name" value="SPIN90_LRD"/>
    <property type="match status" value="1"/>
</dbReference>
<protein>
    <recommendedName>
        <fullName evidence="2">SPIN90/Ldb17 leucine-rich domain-containing protein</fullName>
    </recommendedName>
</protein>
<dbReference type="PANTHER" id="PTHR13357:SF1">
    <property type="entry name" value="NCK-INTERACTING PROTEIN WITH SH3 DOMAIN"/>
    <property type="match status" value="1"/>
</dbReference>
<accession>A0A4Y7SWC6</accession>
<dbReference type="EMBL" id="QPFP01000056">
    <property type="protein sequence ID" value="TEB25539.1"/>
    <property type="molecule type" value="Genomic_DNA"/>
</dbReference>
<feature type="compositionally biased region" description="Basic residues" evidence="1">
    <location>
        <begin position="587"/>
        <end position="602"/>
    </location>
</feature>
<evidence type="ECO:0000256" key="1">
    <source>
        <dbReference type="SAM" id="MobiDB-lite"/>
    </source>
</evidence>
<feature type="compositionally biased region" description="Polar residues" evidence="1">
    <location>
        <begin position="431"/>
        <end position="443"/>
    </location>
</feature>
<feature type="region of interest" description="Disordered" evidence="1">
    <location>
        <begin position="417"/>
        <end position="444"/>
    </location>
</feature>
<comment type="caution">
    <text evidence="3">The sequence shown here is derived from an EMBL/GenBank/DDBJ whole genome shotgun (WGS) entry which is preliminary data.</text>
</comment>
<proteinExistence type="predicted"/>
<name>A0A4Y7SWC6_COPMI</name>
<reference evidence="3 4" key="1">
    <citation type="journal article" date="2019" name="Nat. Ecol. Evol.">
        <title>Megaphylogeny resolves global patterns of mushroom evolution.</title>
        <authorList>
            <person name="Varga T."/>
            <person name="Krizsan K."/>
            <person name="Foldi C."/>
            <person name="Dima B."/>
            <person name="Sanchez-Garcia M."/>
            <person name="Sanchez-Ramirez S."/>
            <person name="Szollosi G.J."/>
            <person name="Szarkandi J.G."/>
            <person name="Papp V."/>
            <person name="Albert L."/>
            <person name="Andreopoulos W."/>
            <person name="Angelini C."/>
            <person name="Antonin V."/>
            <person name="Barry K.W."/>
            <person name="Bougher N.L."/>
            <person name="Buchanan P."/>
            <person name="Buyck B."/>
            <person name="Bense V."/>
            <person name="Catcheside P."/>
            <person name="Chovatia M."/>
            <person name="Cooper J."/>
            <person name="Damon W."/>
            <person name="Desjardin D."/>
            <person name="Finy P."/>
            <person name="Geml J."/>
            <person name="Haridas S."/>
            <person name="Hughes K."/>
            <person name="Justo A."/>
            <person name="Karasinski D."/>
            <person name="Kautmanova I."/>
            <person name="Kiss B."/>
            <person name="Kocsube S."/>
            <person name="Kotiranta H."/>
            <person name="LaButti K.M."/>
            <person name="Lechner B.E."/>
            <person name="Liimatainen K."/>
            <person name="Lipzen A."/>
            <person name="Lukacs Z."/>
            <person name="Mihaltcheva S."/>
            <person name="Morgado L.N."/>
            <person name="Niskanen T."/>
            <person name="Noordeloos M.E."/>
            <person name="Ohm R.A."/>
            <person name="Ortiz-Santana B."/>
            <person name="Ovrebo C."/>
            <person name="Racz N."/>
            <person name="Riley R."/>
            <person name="Savchenko A."/>
            <person name="Shiryaev A."/>
            <person name="Soop K."/>
            <person name="Spirin V."/>
            <person name="Szebenyi C."/>
            <person name="Tomsovsky M."/>
            <person name="Tulloss R.E."/>
            <person name="Uehling J."/>
            <person name="Grigoriev I.V."/>
            <person name="Vagvolgyi C."/>
            <person name="Papp T."/>
            <person name="Martin F.M."/>
            <person name="Miettinen O."/>
            <person name="Hibbett D.S."/>
            <person name="Nagy L.G."/>
        </authorList>
    </citation>
    <scope>NUCLEOTIDE SEQUENCE [LARGE SCALE GENOMIC DNA]</scope>
    <source>
        <strain evidence="3 4">FP101781</strain>
    </source>
</reference>
<feature type="compositionally biased region" description="Low complexity" evidence="1">
    <location>
        <begin position="417"/>
        <end position="430"/>
    </location>
</feature>
<dbReference type="PANTHER" id="PTHR13357">
    <property type="entry name" value="SH3 ADAPTER PROTEIN SPIN90 NCK INTERACTING PROTEIN WITH SH3 DOMAIN"/>
    <property type="match status" value="1"/>
</dbReference>
<feature type="compositionally biased region" description="Polar residues" evidence="1">
    <location>
        <begin position="611"/>
        <end position="624"/>
    </location>
</feature>
<dbReference type="InterPro" id="IPR018556">
    <property type="entry name" value="SPIN90/Ldb17_LRD"/>
</dbReference>
<dbReference type="GO" id="GO:0051666">
    <property type="term" value="P:actin cortical patch localization"/>
    <property type="evidence" value="ECO:0007669"/>
    <property type="project" value="TreeGrafter"/>
</dbReference>
<feature type="compositionally biased region" description="Low complexity" evidence="1">
    <location>
        <begin position="532"/>
        <end position="546"/>
    </location>
</feature>
<evidence type="ECO:0000313" key="3">
    <source>
        <dbReference type="EMBL" id="TEB25539.1"/>
    </source>
</evidence>
<organism evidence="3 4">
    <name type="scientific">Coprinellus micaceus</name>
    <name type="common">Glistening ink-cap mushroom</name>
    <name type="synonym">Coprinus micaceus</name>
    <dbReference type="NCBI Taxonomy" id="71717"/>
    <lineage>
        <taxon>Eukaryota</taxon>
        <taxon>Fungi</taxon>
        <taxon>Dikarya</taxon>
        <taxon>Basidiomycota</taxon>
        <taxon>Agaricomycotina</taxon>
        <taxon>Agaricomycetes</taxon>
        <taxon>Agaricomycetidae</taxon>
        <taxon>Agaricales</taxon>
        <taxon>Agaricineae</taxon>
        <taxon>Psathyrellaceae</taxon>
        <taxon>Coprinellus</taxon>
    </lineage>
</organism>
<dbReference type="GO" id="GO:0071933">
    <property type="term" value="F:Arp2/3 complex binding"/>
    <property type="evidence" value="ECO:0007669"/>
    <property type="project" value="TreeGrafter"/>
</dbReference>
<feature type="compositionally biased region" description="Polar residues" evidence="1">
    <location>
        <begin position="487"/>
        <end position="496"/>
    </location>
</feature>
<keyword evidence="4" id="KW-1185">Reference proteome</keyword>